<reference evidence="2" key="1">
    <citation type="submission" date="2021-02" db="EMBL/GenBank/DDBJ databases">
        <authorList>
            <person name="Nowell W R."/>
        </authorList>
    </citation>
    <scope>NUCLEOTIDE SEQUENCE</scope>
</reference>
<feature type="non-terminal residue" evidence="2">
    <location>
        <position position="57"/>
    </location>
</feature>
<name>A0A818UMN0_9BILA</name>
<proteinExistence type="predicted"/>
<dbReference type="AlphaFoldDB" id="A0A818UMN0"/>
<protein>
    <submittedName>
        <fullName evidence="2">Uncharacterized protein</fullName>
    </submittedName>
</protein>
<dbReference type="Proteomes" id="UP000663874">
    <property type="component" value="Unassembled WGS sequence"/>
</dbReference>
<sequence length="57" mass="6354">MPRLQETNEPINKAFTNIDSNGTMKPNEDQQSQYIIEMRGGDTLQVQMSVDGARALA</sequence>
<feature type="region of interest" description="Disordered" evidence="1">
    <location>
        <begin position="1"/>
        <end position="27"/>
    </location>
</feature>
<organism evidence="2 3">
    <name type="scientific">Rotaria sordida</name>
    <dbReference type="NCBI Taxonomy" id="392033"/>
    <lineage>
        <taxon>Eukaryota</taxon>
        <taxon>Metazoa</taxon>
        <taxon>Spiralia</taxon>
        <taxon>Gnathifera</taxon>
        <taxon>Rotifera</taxon>
        <taxon>Eurotatoria</taxon>
        <taxon>Bdelloidea</taxon>
        <taxon>Philodinida</taxon>
        <taxon>Philodinidae</taxon>
        <taxon>Rotaria</taxon>
    </lineage>
</organism>
<comment type="caution">
    <text evidence="2">The sequence shown here is derived from an EMBL/GenBank/DDBJ whole genome shotgun (WGS) entry which is preliminary data.</text>
</comment>
<accession>A0A818UMN0</accession>
<evidence type="ECO:0000256" key="1">
    <source>
        <dbReference type="SAM" id="MobiDB-lite"/>
    </source>
</evidence>
<evidence type="ECO:0000313" key="2">
    <source>
        <dbReference type="EMBL" id="CAF3699236.1"/>
    </source>
</evidence>
<evidence type="ECO:0000313" key="3">
    <source>
        <dbReference type="Proteomes" id="UP000663874"/>
    </source>
</evidence>
<dbReference type="EMBL" id="CAJOBE010000925">
    <property type="protein sequence ID" value="CAF3699236.1"/>
    <property type="molecule type" value="Genomic_DNA"/>
</dbReference>
<gene>
    <name evidence="2" type="ORF">FNK824_LOCUS9046</name>
</gene>